<evidence type="ECO:0000256" key="1">
    <source>
        <dbReference type="SAM" id="MobiDB-lite"/>
    </source>
</evidence>
<proteinExistence type="predicted"/>
<gene>
    <name evidence="2" type="primary">Acey_s0246.g17</name>
    <name evidence="2" type="ORF">Y032_0246g17</name>
</gene>
<dbReference type="AlphaFoldDB" id="A0A016SDT9"/>
<sequence>MITSTTSSHPLSEVSQSGDSVTTASDHQGGVMGLVLLTLLLRPSFTNVRFAGNDAIIYETADHSVMRLSLDNMETETLFDRSSIRSWASTTFLKNCASQYIPTGMCNLYKLLLVSSFLEQAFS</sequence>
<reference evidence="3" key="1">
    <citation type="journal article" date="2015" name="Nat. Genet.">
        <title>The genome and transcriptome of the zoonotic hookworm Ancylostoma ceylanicum identify infection-specific gene families.</title>
        <authorList>
            <person name="Schwarz E.M."/>
            <person name="Hu Y."/>
            <person name="Antoshechkin I."/>
            <person name="Miller M.M."/>
            <person name="Sternberg P.W."/>
            <person name="Aroian R.V."/>
        </authorList>
    </citation>
    <scope>NUCLEOTIDE SEQUENCE</scope>
    <source>
        <strain evidence="3">HY135</strain>
    </source>
</reference>
<evidence type="ECO:0000313" key="3">
    <source>
        <dbReference type="Proteomes" id="UP000024635"/>
    </source>
</evidence>
<organism evidence="2 3">
    <name type="scientific">Ancylostoma ceylanicum</name>
    <dbReference type="NCBI Taxonomy" id="53326"/>
    <lineage>
        <taxon>Eukaryota</taxon>
        <taxon>Metazoa</taxon>
        <taxon>Ecdysozoa</taxon>
        <taxon>Nematoda</taxon>
        <taxon>Chromadorea</taxon>
        <taxon>Rhabditida</taxon>
        <taxon>Rhabditina</taxon>
        <taxon>Rhabditomorpha</taxon>
        <taxon>Strongyloidea</taxon>
        <taxon>Ancylostomatidae</taxon>
        <taxon>Ancylostomatinae</taxon>
        <taxon>Ancylostoma</taxon>
    </lineage>
</organism>
<name>A0A016SDT9_9BILA</name>
<keyword evidence="3" id="KW-1185">Reference proteome</keyword>
<protein>
    <submittedName>
        <fullName evidence="2">Uncharacterized protein</fullName>
    </submittedName>
</protein>
<evidence type="ECO:0000313" key="2">
    <source>
        <dbReference type="EMBL" id="EYB88454.1"/>
    </source>
</evidence>
<dbReference type="EMBL" id="JARK01001582">
    <property type="protein sequence ID" value="EYB88454.1"/>
    <property type="molecule type" value="Genomic_DNA"/>
</dbReference>
<accession>A0A016SDT9</accession>
<comment type="caution">
    <text evidence="2">The sequence shown here is derived from an EMBL/GenBank/DDBJ whole genome shotgun (WGS) entry which is preliminary data.</text>
</comment>
<feature type="region of interest" description="Disordered" evidence="1">
    <location>
        <begin position="1"/>
        <end position="24"/>
    </location>
</feature>
<dbReference type="Proteomes" id="UP000024635">
    <property type="component" value="Unassembled WGS sequence"/>
</dbReference>